<dbReference type="EMBL" id="BAABAK010000019">
    <property type="protein sequence ID" value="GAA3979878.1"/>
    <property type="molecule type" value="Genomic_DNA"/>
</dbReference>
<evidence type="ECO:0000313" key="1">
    <source>
        <dbReference type="EMBL" id="GAA3979878.1"/>
    </source>
</evidence>
<evidence type="ECO:0000313" key="2">
    <source>
        <dbReference type="Proteomes" id="UP001501081"/>
    </source>
</evidence>
<proteinExistence type="predicted"/>
<dbReference type="RefSeq" id="WP_316761268.1">
    <property type="nucleotide sequence ID" value="NZ_BAABAK010000019.1"/>
</dbReference>
<comment type="caution">
    <text evidence="1">The sequence shown here is derived from an EMBL/GenBank/DDBJ whole genome shotgun (WGS) entry which is preliminary data.</text>
</comment>
<sequence length="132" mass="15766">MNAYKNLIEKIYPARFGEKTDVQFYLAMETAYFRMQKLETTNDFILYNYRNTFFFLKRHICNAIQDGTRRVIYDLNESDKKCLDAFIEKLNGSFYDKIELDEILDNVNSILSNYNLTKNPDEFKEYGFRAIA</sequence>
<name>A0ABP7QCQ5_9SPHI</name>
<dbReference type="Proteomes" id="UP001501081">
    <property type="component" value="Unassembled WGS sequence"/>
</dbReference>
<keyword evidence="2" id="KW-1185">Reference proteome</keyword>
<reference evidence="2" key="1">
    <citation type="journal article" date="2019" name="Int. J. Syst. Evol. Microbiol.">
        <title>The Global Catalogue of Microorganisms (GCM) 10K type strain sequencing project: providing services to taxonomists for standard genome sequencing and annotation.</title>
        <authorList>
            <consortium name="The Broad Institute Genomics Platform"/>
            <consortium name="The Broad Institute Genome Sequencing Center for Infectious Disease"/>
            <person name="Wu L."/>
            <person name="Ma J."/>
        </authorList>
    </citation>
    <scope>NUCLEOTIDE SEQUENCE [LARGE SCALE GENOMIC DNA]</scope>
    <source>
        <strain evidence="2">JCM 17338</strain>
    </source>
</reference>
<accession>A0ABP7QCQ5</accession>
<protein>
    <submittedName>
        <fullName evidence="1">Uncharacterized protein</fullName>
    </submittedName>
</protein>
<gene>
    <name evidence="1" type="ORF">GCM10022246_34870</name>
</gene>
<organism evidence="1 2">
    <name type="scientific">Pedobacter ginsengiterrae</name>
    <dbReference type="NCBI Taxonomy" id="871696"/>
    <lineage>
        <taxon>Bacteria</taxon>
        <taxon>Pseudomonadati</taxon>
        <taxon>Bacteroidota</taxon>
        <taxon>Sphingobacteriia</taxon>
        <taxon>Sphingobacteriales</taxon>
        <taxon>Sphingobacteriaceae</taxon>
        <taxon>Pedobacter</taxon>
    </lineage>
</organism>